<evidence type="ECO:0000313" key="2">
    <source>
        <dbReference type="EMBL" id="MBO2007588.1"/>
    </source>
</evidence>
<dbReference type="SUPFAM" id="SSF52540">
    <property type="entry name" value="P-loop containing nucleoside triphosphate hydrolases"/>
    <property type="match status" value="1"/>
</dbReference>
<keyword evidence="3" id="KW-1185">Reference proteome</keyword>
<sequence>MDYQFYPFFYSPPATMQVRAIVLYNYEGEKRILPFKLGRVNIITGESETGKSSIINVLDYCLGRSDFKMFKGVNMGVVAWYGVVLQVGWTQVFIAKPPPKENGDSQLEAYLAEDTFIQLPTLKELRPNSTDKAVTQTLSSLLKITENRALSPSGPNQEPKQATVQHAKAFLFQEQGLVANKNHLFWRQDDKGYERHLRDSLFYFLGAVQDEQWTKKQELERYQARMRQLLSQSRNLNRQQAQRNQGFRTLLLQAQQLEMIASAAAVPDESLLPVLQSFLTWQFSTSPAVAIQNSPLEREREQAQEIGRDFRDKLREIEEIERYQRQANEYSSAAHEHADRLQAVRVFGHEAAHGTQCPLCEAELDVPPPSVAALTTALARMEASLQGVQRERPQLEQHLNELRNQLEDVRTNRRLAEQRVVDLNRAQTASAVLRDREIEVSRLVGRTEEHLRSLQLLEDGDAIRASIKKGEQLIQELEEEIASMEVIPQVESALSVVASYMTQWASELQMGHRGHPHRLDYRLMTVVADNRGRIPMDVMGGGSNALGCHLICLMALHRYFIENERPVPGLLVLDQPSQVYFPSLQGQRNLVTVEDMRAAGAGADEAAVLRFFEFLFKRVQELSPNIQLIVTEHANLDMPEFQAALVEEPWVNGKALIPVDWLNT</sequence>
<dbReference type="InterPro" id="IPR027417">
    <property type="entry name" value="P-loop_NTPase"/>
</dbReference>
<dbReference type="Gene3D" id="3.40.50.300">
    <property type="entry name" value="P-loop containing nucleotide triphosphate hydrolases"/>
    <property type="match status" value="1"/>
</dbReference>
<dbReference type="Pfam" id="PF12532">
    <property type="entry name" value="DUF3732"/>
    <property type="match status" value="1"/>
</dbReference>
<dbReference type="RefSeq" id="WP_208173127.1">
    <property type="nucleotide sequence ID" value="NZ_JAGETZ010000001.1"/>
</dbReference>
<dbReference type="Proteomes" id="UP000664369">
    <property type="component" value="Unassembled WGS sequence"/>
</dbReference>
<accession>A0ABS3Q8L7</accession>
<feature type="coiled-coil region" evidence="1">
    <location>
        <begin position="313"/>
        <end position="340"/>
    </location>
</feature>
<evidence type="ECO:0000313" key="3">
    <source>
        <dbReference type="Proteomes" id="UP000664369"/>
    </source>
</evidence>
<name>A0ABS3Q8L7_9BACT</name>
<protein>
    <submittedName>
        <fullName evidence="2">DUF3732 domain-containing protein</fullName>
    </submittedName>
</protein>
<dbReference type="EMBL" id="JAGETZ010000001">
    <property type="protein sequence ID" value="MBO2007588.1"/>
    <property type="molecule type" value="Genomic_DNA"/>
</dbReference>
<dbReference type="InterPro" id="IPR022205">
    <property type="entry name" value="DUF3732"/>
</dbReference>
<proteinExistence type="predicted"/>
<reference evidence="2 3" key="1">
    <citation type="submission" date="2021-03" db="EMBL/GenBank/DDBJ databases">
        <authorList>
            <person name="Kim M.K."/>
        </authorList>
    </citation>
    <scope>NUCLEOTIDE SEQUENCE [LARGE SCALE GENOMIC DNA]</scope>
    <source>
        <strain evidence="2 3">BT442</strain>
    </source>
</reference>
<evidence type="ECO:0000256" key="1">
    <source>
        <dbReference type="SAM" id="Coils"/>
    </source>
</evidence>
<feature type="coiled-coil region" evidence="1">
    <location>
        <begin position="460"/>
        <end position="487"/>
    </location>
</feature>
<feature type="coiled-coil region" evidence="1">
    <location>
        <begin position="371"/>
        <end position="426"/>
    </location>
</feature>
<comment type="caution">
    <text evidence="2">The sequence shown here is derived from an EMBL/GenBank/DDBJ whole genome shotgun (WGS) entry which is preliminary data.</text>
</comment>
<keyword evidence="1" id="KW-0175">Coiled coil</keyword>
<organism evidence="2 3">
    <name type="scientific">Hymenobacter negativus</name>
    <dbReference type="NCBI Taxonomy" id="2795026"/>
    <lineage>
        <taxon>Bacteria</taxon>
        <taxon>Pseudomonadati</taxon>
        <taxon>Bacteroidota</taxon>
        <taxon>Cytophagia</taxon>
        <taxon>Cytophagales</taxon>
        <taxon>Hymenobacteraceae</taxon>
        <taxon>Hymenobacter</taxon>
    </lineage>
</organism>
<gene>
    <name evidence="2" type="ORF">J4E00_00900</name>
</gene>